<sequence length="310" mass="34889">MASNSIIQCIPSSSHVMRTYDVFVSFRGEDTPNNFTGFLFNALRKKGIDAFRDDTDIKKGESIAPELLQAIEGSRIFVVVFSKSYASSTWCLCELAKICKYIDTSERHVLPVFYDVDPSEVGKQSGYYEKAFAEHEETFGEDKEKIEEVPGWREALTRVTNLSGWDIGNKPQYAKVEEIVKKITNILGLKFSSLPNALLVGMKSPVEELTKLLRFESVNDVQLVGISGIGGIGKTTLARALYKRITHQYNFRCFIDDVAAENLEAIHLGHKDHDFPQTKMRANALSNMNLSCLYFGVEIFQEVSIIFPTN</sequence>
<dbReference type="GO" id="GO:0006952">
    <property type="term" value="P:defense response"/>
    <property type="evidence" value="ECO:0007669"/>
    <property type="project" value="InterPro"/>
</dbReference>
<dbReference type="InterPro" id="IPR035897">
    <property type="entry name" value="Toll_tir_struct_dom_sf"/>
</dbReference>
<dbReference type="Proteomes" id="UP000053555">
    <property type="component" value="Unassembled WGS sequence"/>
</dbReference>
<dbReference type="SUPFAM" id="SSF52540">
    <property type="entry name" value="P-loop containing nucleoside triphosphate hydrolases"/>
    <property type="match status" value="1"/>
</dbReference>
<dbReference type="FunFam" id="3.40.50.10140:FF:000007">
    <property type="entry name" value="Disease resistance protein (TIR-NBS-LRR class)"/>
    <property type="match status" value="1"/>
</dbReference>
<dbReference type="GO" id="GO:0007165">
    <property type="term" value="P:signal transduction"/>
    <property type="evidence" value="ECO:0007669"/>
    <property type="project" value="InterPro"/>
</dbReference>
<dbReference type="SUPFAM" id="SSF52200">
    <property type="entry name" value="Toll/Interleukin receptor TIR domain"/>
    <property type="match status" value="1"/>
</dbReference>
<dbReference type="PROSITE" id="PS50104">
    <property type="entry name" value="TIR"/>
    <property type="match status" value="1"/>
</dbReference>
<dbReference type="GO" id="GO:0043531">
    <property type="term" value="F:ADP binding"/>
    <property type="evidence" value="ECO:0007669"/>
    <property type="project" value="InterPro"/>
</dbReference>
<dbReference type="InterPro" id="IPR044974">
    <property type="entry name" value="Disease_R_plants"/>
</dbReference>
<dbReference type="AlphaFoldDB" id="A0A0B2QDB6"/>
<dbReference type="PANTHER" id="PTHR11017">
    <property type="entry name" value="LEUCINE-RICH REPEAT-CONTAINING PROTEIN"/>
    <property type="match status" value="1"/>
</dbReference>
<name>A0A0B2QDB6_GLYSO</name>
<dbReference type="SMART" id="SM00255">
    <property type="entry name" value="TIR"/>
    <property type="match status" value="1"/>
</dbReference>
<reference evidence="3" key="1">
    <citation type="submission" date="2014-07" db="EMBL/GenBank/DDBJ databases">
        <title>Identification of a novel salt tolerance gene in wild soybean by whole-genome sequencing.</title>
        <authorList>
            <person name="Lam H.-M."/>
            <person name="Qi X."/>
            <person name="Li M.-W."/>
            <person name="Liu X."/>
            <person name="Xie M."/>
            <person name="Ni M."/>
            <person name="Xu X."/>
        </authorList>
    </citation>
    <scope>NUCLEOTIDE SEQUENCE [LARGE SCALE GENOMIC DNA]</scope>
    <source>
        <tissue evidence="3">Root</tissue>
    </source>
</reference>
<dbReference type="Gene3D" id="3.40.50.300">
    <property type="entry name" value="P-loop containing nucleotide triphosphate hydrolases"/>
    <property type="match status" value="1"/>
</dbReference>
<accession>A0A0B2QDB6</accession>
<organism evidence="3">
    <name type="scientific">Glycine soja</name>
    <name type="common">Wild soybean</name>
    <dbReference type="NCBI Taxonomy" id="3848"/>
    <lineage>
        <taxon>Eukaryota</taxon>
        <taxon>Viridiplantae</taxon>
        <taxon>Streptophyta</taxon>
        <taxon>Embryophyta</taxon>
        <taxon>Tracheophyta</taxon>
        <taxon>Spermatophyta</taxon>
        <taxon>Magnoliopsida</taxon>
        <taxon>eudicotyledons</taxon>
        <taxon>Gunneridae</taxon>
        <taxon>Pentapetalae</taxon>
        <taxon>rosids</taxon>
        <taxon>fabids</taxon>
        <taxon>Fabales</taxon>
        <taxon>Fabaceae</taxon>
        <taxon>Papilionoideae</taxon>
        <taxon>50 kb inversion clade</taxon>
        <taxon>NPAAA clade</taxon>
        <taxon>indigoferoid/millettioid clade</taxon>
        <taxon>Phaseoleae</taxon>
        <taxon>Glycine</taxon>
        <taxon>Glycine subgen. Soja</taxon>
    </lineage>
</organism>
<gene>
    <name evidence="3" type="ORF">glysoja_032376</name>
</gene>
<dbReference type="EMBL" id="KN659011">
    <property type="protein sequence ID" value="KHN19601.1"/>
    <property type="molecule type" value="Genomic_DNA"/>
</dbReference>
<dbReference type="PANTHER" id="PTHR11017:SF259">
    <property type="entry name" value="ADP-RIBOSYL CYCLASE_CYCLIC ADP-RIBOSE HYDROLASE"/>
    <property type="match status" value="1"/>
</dbReference>
<dbReference type="InterPro" id="IPR002182">
    <property type="entry name" value="NB-ARC"/>
</dbReference>
<evidence type="ECO:0000256" key="1">
    <source>
        <dbReference type="ARBA" id="ARBA00023027"/>
    </source>
</evidence>
<evidence type="ECO:0000259" key="2">
    <source>
        <dbReference type="PROSITE" id="PS50104"/>
    </source>
</evidence>
<proteinExistence type="predicted"/>
<dbReference type="Pfam" id="PF01582">
    <property type="entry name" value="TIR"/>
    <property type="match status" value="1"/>
</dbReference>
<protein>
    <submittedName>
        <fullName evidence="3">TMV resistance protein N</fullName>
    </submittedName>
</protein>
<keyword evidence="1" id="KW-0520">NAD</keyword>
<dbReference type="Gene3D" id="3.40.50.10140">
    <property type="entry name" value="Toll/interleukin-1 receptor homology (TIR) domain"/>
    <property type="match status" value="1"/>
</dbReference>
<dbReference type="InterPro" id="IPR000157">
    <property type="entry name" value="TIR_dom"/>
</dbReference>
<evidence type="ECO:0000313" key="3">
    <source>
        <dbReference type="EMBL" id="KHN19601.1"/>
    </source>
</evidence>
<dbReference type="Pfam" id="PF00931">
    <property type="entry name" value="NB-ARC"/>
    <property type="match status" value="1"/>
</dbReference>
<feature type="domain" description="TIR" evidence="2">
    <location>
        <begin position="18"/>
        <end position="187"/>
    </location>
</feature>
<dbReference type="InterPro" id="IPR027417">
    <property type="entry name" value="P-loop_NTPase"/>
</dbReference>